<dbReference type="GO" id="GO:0015074">
    <property type="term" value="P:DNA integration"/>
    <property type="evidence" value="ECO:0007669"/>
    <property type="project" value="UniProtKB-KW"/>
</dbReference>
<comment type="similarity">
    <text evidence="1">Belongs to the 'phage' integrase family.</text>
</comment>
<dbReference type="PANTHER" id="PTHR30349">
    <property type="entry name" value="PHAGE INTEGRASE-RELATED"/>
    <property type="match status" value="1"/>
</dbReference>
<dbReference type="RefSeq" id="WP_012549733.1">
    <property type="nucleotide sequence ID" value="NC_011312.1"/>
</dbReference>
<dbReference type="EMBL" id="FM178379">
    <property type="protein sequence ID" value="CAQ78651.1"/>
    <property type="molecule type" value="Genomic_DNA"/>
</dbReference>
<evidence type="ECO:0000256" key="2">
    <source>
        <dbReference type="ARBA" id="ARBA00022908"/>
    </source>
</evidence>
<keyword evidence="4" id="KW-0233">DNA recombination</keyword>
<dbReference type="AlphaFoldDB" id="B6EIE0"/>
<dbReference type="InterPro" id="IPR011010">
    <property type="entry name" value="DNA_brk_join_enz"/>
</dbReference>
<evidence type="ECO:0000256" key="3">
    <source>
        <dbReference type="ARBA" id="ARBA00023125"/>
    </source>
</evidence>
<keyword evidence="2" id="KW-0229">DNA integration</keyword>
<organism evidence="6 7">
    <name type="scientific">Aliivibrio salmonicida (strain LFI1238)</name>
    <name type="common">Vibrio salmonicida (strain LFI1238)</name>
    <dbReference type="NCBI Taxonomy" id="316275"/>
    <lineage>
        <taxon>Bacteria</taxon>
        <taxon>Pseudomonadati</taxon>
        <taxon>Pseudomonadota</taxon>
        <taxon>Gammaproteobacteria</taxon>
        <taxon>Vibrionales</taxon>
        <taxon>Vibrionaceae</taxon>
        <taxon>Aliivibrio</taxon>
    </lineage>
</organism>
<evidence type="ECO:0000313" key="7">
    <source>
        <dbReference type="Proteomes" id="UP000001730"/>
    </source>
</evidence>
<evidence type="ECO:0000256" key="4">
    <source>
        <dbReference type="ARBA" id="ARBA00023172"/>
    </source>
</evidence>
<accession>B6EIE0</accession>
<proteinExistence type="inferred from homology"/>
<dbReference type="SUPFAM" id="SSF56349">
    <property type="entry name" value="DNA breaking-rejoining enzymes"/>
    <property type="match status" value="1"/>
</dbReference>
<sequence>MPYRKLRNFKSWSHIDPLSKKLKFNYSKDIQFFTWSNHNPCYEANMFVHQRMLAKIANSTLKQEAGLIIHLIHFVEQQPSLTSFNQLTDATFTLFVQNLQNEREPTGELKRSNNRVIDIAEKCLDFLKFIQDLNDLSHFIGSDKANAIRTTEKPYKIKIDGHKGYKICISISHNSIPSKDAIRTRHPISSSDSLKLWNYLKAQPVGRDKRTRDKAMYVVMEQLGARITEFHLITISDYEEARKTGSIKLTTLKRKEDKHRFLPIPQMVLNYIAPYIKIRKRVMNKKRTKHDMLFINLNNGEAFSPSSWGAYLNQWKREIGIEGNLHAHLYRHAFITDKLKEIILAHNEINGKDGFRKHLLHTKAFKQELQQWTGHTLLSSLDTYIDLVFEDINGYTETYNAVSLKNSVTLIKRQLTDLKDIYKKKELTLGEYNLRLNEMLNSFEQDIDNSINT</sequence>
<dbReference type="GO" id="GO:0003677">
    <property type="term" value="F:DNA binding"/>
    <property type="evidence" value="ECO:0007669"/>
    <property type="project" value="UniProtKB-KW"/>
</dbReference>
<dbReference type="HOGENOM" id="CLU_043394_0_0_6"/>
<dbReference type="PROSITE" id="PS51898">
    <property type="entry name" value="TYR_RECOMBINASE"/>
    <property type="match status" value="1"/>
</dbReference>
<dbReference type="eggNOG" id="COG4974">
    <property type="taxonomic scope" value="Bacteria"/>
</dbReference>
<dbReference type="Pfam" id="PF00589">
    <property type="entry name" value="Phage_integrase"/>
    <property type="match status" value="1"/>
</dbReference>
<reference evidence="6 7" key="1">
    <citation type="journal article" date="2008" name="BMC Genomics">
        <title>The genome sequence of the fish pathogen Aliivibrio salmonicida strain LFI1238 shows extensive evidence of gene decay.</title>
        <authorList>
            <person name="Hjerde E."/>
            <person name="Lorentzen M.S."/>
            <person name="Holden M.T."/>
            <person name="Seeger K."/>
            <person name="Paulsen S."/>
            <person name="Bason N."/>
            <person name="Churcher C."/>
            <person name="Harris D."/>
            <person name="Norbertczak H."/>
            <person name="Quail M.A."/>
            <person name="Sanders S."/>
            <person name="Thurston S."/>
            <person name="Parkhill J."/>
            <person name="Willassen N.P."/>
            <person name="Thomson N.R."/>
        </authorList>
    </citation>
    <scope>NUCLEOTIDE SEQUENCE [LARGE SCALE GENOMIC DNA]</scope>
    <source>
        <strain evidence="6 7">LFI1238</strain>
    </source>
</reference>
<gene>
    <name evidence="6" type="ordered locus">VSAL_I0966</name>
</gene>
<dbReference type="Gene3D" id="1.10.443.10">
    <property type="entry name" value="Intergrase catalytic core"/>
    <property type="match status" value="1"/>
</dbReference>
<evidence type="ECO:0000259" key="5">
    <source>
        <dbReference type="PROSITE" id="PS51898"/>
    </source>
</evidence>
<feature type="domain" description="Tyr recombinase" evidence="5">
    <location>
        <begin position="183"/>
        <end position="397"/>
    </location>
</feature>
<protein>
    <submittedName>
        <fullName evidence="6">Phage recombinase/integrase</fullName>
    </submittedName>
</protein>
<dbReference type="KEGG" id="vsa:VSAL_I0966"/>
<evidence type="ECO:0000313" key="6">
    <source>
        <dbReference type="EMBL" id="CAQ78651.1"/>
    </source>
</evidence>
<evidence type="ECO:0000256" key="1">
    <source>
        <dbReference type="ARBA" id="ARBA00008857"/>
    </source>
</evidence>
<keyword evidence="3" id="KW-0238">DNA-binding</keyword>
<dbReference type="GO" id="GO:0006310">
    <property type="term" value="P:DNA recombination"/>
    <property type="evidence" value="ECO:0007669"/>
    <property type="project" value="UniProtKB-KW"/>
</dbReference>
<dbReference type="InterPro" id="IPR050090">
    <property type="entry name" value="Tyrosine_recombinase_XerCD"/>
</dbReference>
<name>B6EIE0_ALISL</name>
<dbReference type="Proteomes" id="UP000001730">
    <property type="component" value="Chromosome 1"/>
</dbReference>
<dbReference type="PANTHER" id="PTHR30349:SF41">
    <property type="entry name" value="INTEGRASE_RECOMBINASE PROTEIN MJ0367-RELATED"/>
    <property type="match status" value="1"/>
</dbReference>
<dbReference type="InterPro" id="IPR013762">
    <property type="entry name" value="Integrase-like_cat_sf"/>
</dbReference>
<keyword evidence="7" id="KW-1185">Reference proteome</keyword>
<dbReference type="InterPro" id="IPR002104">
    <property type="entry name" value="Integrase_catalytic"/>
</dbReference>